<dbReference type="InterPro" id="IPR013022">
    <property type="entry name" value="Xyl_isomerase-like_TIM-brl"/>
</dbReference>
<dbReference type="InterPro" id="IPR018246">
    <property type="entry name" value="AP_endonuc_F2_Zn_BS"/>
</dbReference>
<proteinExistence type="predicted"/>
<dbReference type="InterPro" id="IPR050312">
    <property type="entry name" value="IolE/XylAMocC-like"/>
</dbReference>
<reference evidence="3" key="1">
    <citation type="journal article" date="2019" name="Int. J. Syst. Evol. Microbiol.">
        <title>The Global Catalogue of Microorganisms (GCM) 10K type strain sequencing project: providing services to taxonomists for standard genome sequencing and annotation.</title>
        <authorList>
            <consortium name="The Broad Institute Genomics Platform"/>
            <consortium name="The Broad Institute Genome Sequencing Center for Infectious Disease"/>
            <person name="Wu L."/>
            <person name="Ma J."/>
        </authorList>
    </citation>
    <scope>NUCLEOTIDE SEQUENCE [LARGE SCALE GENOMIC DNA]</scope>
    <source>
        <strain evidence="3">WLHS5</strain>
    </source>
</reference>
<comment type="caution">
    <text evidence="2">The sequence shown here is derived from an EMBL/GenBank/DDBJ whole genome shotgun (WGS) entry which is preliminary data.</text>
</comment>
<gene>
    <name evidence="2" type="primary">eboE</name>
    <name evidence="2" type="ORF">ACFQRI_00365</name>
</gene>
<dbReference type="PROSITE" id="PS00730">
    <property type="entry name" value="AP_NUCLEASE_F2_2"/>
    <property type="match status" value="1"/>
</dbReference>
<dbReference type="InterPro" id="IPR036237">
    <property type="entry name" value="Xyl_isomerase-like_sf"/>
</dbReference>
<accession>A0ABW2LE51</accession>
<dbReference type="Gene3D" id="3.20.20.150">
    <property type="entry name" value="Divalent-metal-dependent TIM barrel enzymes"/>
    <property type="match status" value="1"/>
</dbReference>
<protein>
    <submittedName>
        <fullName evidence="2">Metabolite traffic protein EboE</fullName>
    </submittedName>
</protein>
<dbReference type="EMBL" id="JBHTCJ010000001">
    <property type="protein sequence ID" value="MFC7339845.1"/>
    <property type="molecule type" value="Genomic_DNA"/>
</dbReference>
<dbReference type="Pfam" id="PF01261">
    <property type="entry name" value="AP_endonuc_2"/>
    <property type="match status" value="1"/>
</dbReference>
<dbReference type="PANTHER" id="PTHR12110">
    <property type="entry name" value="HYDROXYPYRUVATE ISOMERASE"/>
    <property type="match status" value="1"/>
</dbReference>
<evidence type="ECO:0000313" key="3">
    <source>
        <dbReference type="Proteomes" id="UP001596504"/>
    </source>
</evidence>
<organism evidence="2 3">
    <name type="scientific">Saccharopolyspora griseoalba</name>
    <dbReference type="NCBI Taxonomy" id="1431848"/>
    <lineage>
        <taxon>Bacteria</taxon>
        <taxon>Bacillati</taxon>
        <taxon>Actinomycetota</taxon>
        <taxon>Actinomycetes</taxon>
        <taxon>Pseudonocardiales</taxon>
        <taxon>Pseudonocardiaceae</taxon>
        <taxon>Saccharopolyspora</taxon>
    </lineage>
</organism>
<name>A0ABW2LE51_9PSEU</name>
<dbReference type="NCBIfam" id="NF035939">
    <property type="entry name" value="TIM_EboE"/>
    <property type="match status" value="1"/>
</dbReference>
<evidence type="ECO:0000313" key="2">
    <source>
        <dbReference type="EMBL" id="MFC7339845.1"/>
    </source>
</evidence>
<feature type="domain" description="Xylose isomerase-like TIM barrel" evidence="1">
    <location>
        <begin position="136"/>
        <end position="232"/>
    </location>
</feature>
<dbReference type="RefSeq" id="WP_380662746.1">
    <property type="nucleotide sequence ID" value="NZ_JBHTCJ010000001.1"/>
</dbReference>
<keyword evidence="3" id="KW-1185">Reference proteome</keyword>
<dbReference type="Proteomes" id="UP001596504">
    <property type="component" value="Unassembled WGS sequence"/>
</dbReference>
<evidence type="ECO:0000259" key="1">
    <source>
        <dbReference type="Pfam" id="PF01261"/>
    </source>
</evidence>
<dbReference type="SUPFAM" id="SSF51658">
    <property type="entry name" value="Xylose isomerase-like"/>
    <property type="match status" value="1"/>
</dbReference>
<sequence length="360" mass="39480">MLCYCTNVHPAEDLDGVCAQLTEHAASVRARLGADELGVGLWLAADLVAQLCADPAALGRLRLTLDDNGLVVETLNAFPYRGFHDAVVKRRVYQPRWCDPERLRYTAQCAEVLAALLPEGVDGSISTLPLGWREPWTRDDEAAARHNLDRLATALSELELRTGRRVRAAVEPEPGCLLDDVDDALRWLRGTDGTYLGLCLDTCHLAVSFADPAAAVRDIEAAGVDVVKVQASAALHADDPAAARAELARYAEPRYLHQVRELAADGVLRCDDLDEAFRRLPAAGPWRVHFHVPLHWTGTALRPTTDVLRRTLQALPDPLPTVEVETYTWSVLADPPDDLAAGIAAELDFTRELLDQRSAR</sequence>